<proteinExistence type="predicted"/>
<reference evidence="1" key="1">
    <citation type="journal article" date="2023" name="GigaByte">
        <title>Genome assembly of the bearded iris, Iris pallida Lam.</title>
        <authorList>
            <person name="Bruccoleri R.E."/>
            <person name="Oakeley E.J."/>
            <person name="Faust A.M.E."/>
            <person name="Altorfer M."/>
            <person name="Dessus-Babus S."/>
            <person name="Burckhardt D."/>
            <person name="Oertli M."/>
            <person name="Naumann U."/>
            <person name="Petersen F."/>
            <person name="Wong J."/>
        </authorList>
    </citation>
    <scope>NUCLEOTIDE SEQUENCE</scope>
    <source>
        <strain evidence="1">GSM-AAB239-AS_SAM_17_03QT</strain>
    </source>
</reference>
<evidence type="ECO:0000313" key="1">
    <source>
        <dbReference type="EMBL" id="KAJ6798057.1"/>
    </source>
</evidence>
<dbReference type="AlphaFoldDB" id="A0AAX6E1T4"/>
<protein>
    <submittedName>
        <fullName evidence="1">Uncharacterized protein</fullName>
    </submittedName>
</protein>
<comment type="caution">
    <text evidence="1">The sequence shown here is derived from an EMBL/GenBank/DDBJ whole genome shotgun (WGS) entry which is preliminary data.</text>
</comment>
<accession>A0AAX6E1T4</accession>
<reference evidence="1" key="2">
    <citation type="submission" date="2023-04" db="EMBL/GenBank/DDBJ databases">
        <authorList>
            <person name="Bruccoleri R.E."/>
            <person name="Oakeley E.J."/>
            <person name="Faust A.-M."/>
            <person name="Dessus-Babus S."/>
            <person name="Altorfer M."/>
            <person name="Burckhardt D."/>
            <person name="Oertli M."/>
            <person name="Naumann U."/>
            <person name="Petersen F."/>
            <person name="Wong J."/>
        </authorList>
    </citation>
    <scope>NUCLEOTIDE SEQUENCE</scope>
    <source>
        <strain evidence="1">GSM-AAB239-AS_SAM_17_03QT</strain>
        <tissue evidence="1">Leaf</tissue>
    </source>
</reference>
<organism evidence="1 2">
    <name type="scientific">Iris pallida</name>
    <name type="common">Sweet iris</name>
    <dbReference type="NCBI Taxonomy" id="29817"/>
    <lineage>
        <taxon>Eukaryota</taxon>
        <taxon>Viridiplantae</taxon>
        <taxon>Streptophyta</taxon>
        <taxon>Embryophyta</taxon>
        <taxon>Tracheophyta</taxon>
        <taxon>Spermatophyta</taxon>
        <taxon>Magnoliopsida</taxon>
        <taxon>Liliopsida</taxon>
        <taxon>Asparagales</taxon>
        <taxon>Iridaceae</taxon>
        <taxon>Iridoideae</taxon>
        <taxon>Irideae</taxon>
        <taxon>Iris</taxon>
    </lineage>
</organism>
<sequence>MIWVPALGNSCGCGWSSDLHQRFMSRYKSMNVFSMFSSLVSLW</sequence>
<keyword evidence="2" id="KW-1185">Reference proteome</keyword>
<name>A0AAX6E1T4_IRIPA</name>
<evidence type="ECO:0000313" key="2">
    <source>
        <dbReference type="Proteomes" id="UP001140949"/>
    </source>
</evidence>
<gene>
    <name evidence="1" type="ORF">M6B38_212945</name>
</gene>
<dbReference type="EMBL" id="JANAVB010040419">
    <property type="protein sequence ID" value="KAJ6798057.1"/>
    <property type="molecule type" value="Genomic_DNA"/>
</dbReference>
<dbReference type="Proteomes" id="UP001140949">
    <property type="component" value="Unassembled WGS sequence"/>
</dbReference>